<dbReference type="Proteomes" id="UP001162501">
    <property type="component" value="Chromosome 18"/>
</dbReference>
<reference evidence="1" key="1">
    <citation type="submission" date="2023-05" db="EMBL/GenBank/DDBJ databases">
        <authorList>
            <consortium name="ELIXIR-Norway"/>
        </authorList>
    </citation>
    <scope>NUCLEOTIDE SEQUENCE</scope>
</reference>
<accession>A0AC59YKV1</accession>
<sequence length="77" mass="8690">MFVQRKLHSRHELCRQLAPPGWQLWGCCDVVAMADIKAGLESLPSLLERSCLWFPAHRDRGVGLAYHPLAPVITLAR</sequence>
<gene>
    <name evidence="1" type="ORF">MRATA1EN22A_LOCUS7488</name>
</gene>
<reference evidence="1" key="2">
    <citation type="submission" date="2025-03" db="EMBL/GenBank/DDBJ databases">
        <authorList>
            <consortium name="ELIXIR-Norway"/>
            <consortium name="Elixir Norway"/>
        </authorList>
    </citation>
    <scope>NUCLEOTIDE SEQUENCE</scope>
</reference>
<proteinExistence type="predicted"/>
<name>A0AC59YKV1_RANTA</name>
<evidence type="ECO:0000313" key="2">
    <source>
        <dbReference type="Proteomes" id="UP001162501"/>
    </source>
</evidence>
<dbReference type="EMBL" id="OX596102">
    <property type="protein sequence ID" value="CAM9790790.1"/>
    <property type="molecule type" value="Genomic_DNA"/>
</dbReference>
<organism evidence="1 2">
    <name type="scientific">Rangifer tarandus platyrhynchus</name>
    <name type="common">Svalbard reindeer</name>
    <dbReference type="NCBI Taxonomy" id="3082113"/>
    <lineage>
        <taxon>Eukaryota</taxon>
        <taxon>Metazoa</taxon>
        <taxon>Chordata</taxon>
        <taxon>Craniata</taxon>
        <taxon>Vertebrata</taxon>
        <taxon>Euteleostomi</taxon>
        <taxon>Mammalia</taxon>
        <taxon>Eutheria</taxon>
        <taxon>Laurasiatheria</taxon>
        <taxon>Artiodactyla</taxon>
        <taxon>Ruminantia</taxon>
        <taxon>Pecora</taxon>
        <taxon>Cervidae</taxon>
        <taxon>Odocoileinae</taxon>
        <taxon>Rangifer</taxon>
    </lineage>
</organism>
<protein>
    <submittedName>
        <fullName evidence="1">Uncharacterized protein</fullName>
    </submittedName>
</protein>
<evidence type="ECO:0000313" key="1">
    <source>
        <dbReference type="EMBL" id="CAM9790790.1"/>
    </source>
</evidence>